<evidence type="ECO:0000313" key="3">
    <source>
        <dbReference type="Proteomes" id="UP000664209"/>
    </source>
</evidence>
<dbReference type="Proteomes" id="UP000664209">
    <property type="component" value="Unassembled WGS sequence"/>
</dbReference>
<dbReference type="RefSeq" id="WP_208054376.1">
    <property type="nucleotide sequence ID" value="NZ_JAGEMK010000001.1"/>
</dbReference>
<evidence type="ECO:0000313" key="2">
    <source>
        <dbReference type="EMBL" id="MBO1750761.1"/>
    </source>
</evidence>
<comment type="caution">
    <text evidence="2">The sequence shown here is derived from an EMBL/GenBank/DDBJ whole genome shotgun (WGS) entry which is preliminary data.</text>
</comment>
<evidence type="ECO:0008006" key="4">
    <source>
        <dbReference type="Google" id="ProtNLM"/>
    </source>
</evidence>
<gene>
    <name evidence="2" type="ORF">J4G33_02990</name>
</gene>
<keyword evidence="3" id="KW-1185">Reference proteome</keyword>
<feature type="region of interest" description="Disordered" evidence="1">
    <location>
        <begin position="220"/>
        <end position="248"/>
    </location>
</feature>
<name>A0A939RV42_9CELL</name>
<dbReference type="InterPro" id="IPR034660">
    <property type="entry name" value="DinB/YfiT-like"/>
</dbReference>
<dbReference type="SUPFAM" id="SSF109854">
    <property type="entry name" value="DinB/YfiT-like putative metalloenzymes"/>
    <property type="match status" value="1"/>
</dbReference>
<feature type="compositionally biased region" description="Low complexity" evidence="1">
    <location>
        <begin position="233"/>
        <end position="242"/>
    </location>
</feature>
<sequence>MSGAGGRAAAAATAAAGPHEDAARLVDAVGWLADHLLEVPEADWDLPAAGLEWTCRRTVEHLCDDLLAYALQLTGARASTWAREDYLPLTSPTGGADLVAVTTEAGTPGIVASLRTLGHLMGDTLAATDDDVRAYHPWGVTDRTGYAAVGILETLVHGHDLLTGLGTRPDLPAGPAAAAVRRLFPDAPTQATATDPGLTLLWCTGRLPLALPGITTRPRRDHWLPRAQTPSDVGLAGPVRAPGGPGAR</sequence>
<dbReference type="Gene3D" id="1.20.120.450">
    <property type="entry name" value="dinb family like domain"/>
    <property type="match status" value="1"/>
</dbReference>
<accession>A0A939RV42</accession>
<reference evidence="2" key="1">
    <citation type="submission" date="2021-03" db="EMBL/GenBank/DDBJ databases">
        <title>Actinotalea soli sp. nov., isolated from soil.</title>
        <authorList>
            <person name="Ping W."/>
            <person name="Zhang J."/>
        </authorList>
    </citation>
    <scope>NUCLEOTIDE SEQUENCE</scope>
    <source>
        <strain evidence="2">BY-33</strain>
    </source>
</reference>
<proteinExistence type="predicted"/>
<dbReference type="EMBL" id="JAGEMK010000001">
    <property type="protein sequence ID" value="MBO1750761.1"/>
    <property type="molecule type" value="Genomic_DNA"/>
</dbReference>
<evidence type="ECO:0000256" key="1">
    <source>
        <dbReference type="SAM" id="MobiDB-lite"/>
    </source>
</evidence>
<organism evidence="2 3">
    <name type="scientific">Actinotalea soli</name>
    <dbReference type="NCBI Taxonomy" id="2819234"/>
    <lineage>
        <taxon>Bacteria</taxon>
        <taxon>Bacillati</taxon>
        <taxon>Actinomycetota</taxon>
        <taxon>Actinomycetes</taxon>
        <taxon>Micrococcales</taxon>
        <taxon>Cellulomonadaceae</taxon>
        <taxon>Actinotalea</taxon>
    </lineage>
</organism>
<protein>
    <recommendedName>
        <fullName evidence="4">Mycothiol-dependent maleylpyruvate isomerase metal-binding domain-containing protein</fullName>
    </recommendedName>
</protein>
<dbReference type="AlphaFoldDB" id="A0A939RV42"/>